<dbReference type="EMBL" id="JAUSSU010000008">
    <property type="protein sequence ID" value="MDQ0114675.1"/>
    <property type="molecule type" value="Genomic_DNA"/>
</dbReference>
<name>A0ABT9U4V4_PAEHA</name>
<protein>
    <recommendedName>
        <fullName evidence="3">Acetyl-CoA acetyltransferase</fullName>
    </recommendedName>
</protein>
<comment type="caution">
    <text evidence="1">The sequence shown here is derived from an EMBL/GenBank/DDBJ whole genome shotgun (WGS) entry which is preliminary data.</text>
</comment>
<sequence>MSDKKKQAAASPTLVYQADSVHSATVNDIRDKVMRLCGNHMNKYVCVKMSDGRCYEGVIMHVDRSFVYLQCTMRDPRLFNNPYSAVLPLMLFDLLVIAPR</sequence>
<evidence type="ECO:0008006" key="3">
    <source>
        <dbReference type="Google" id="ProtNLM"/>
    </source>
</evidence>
<reference evidence="1 2" key="1">
    <citation type="submission" date="2023-07" db="EMBL/GenBank/DDBJ databases">
        <title>Sorghum-associated microbial communities from plants grown in Nebraska, USA.</title>
        <authorList>
            <person name="Schachtman D."/>
        </authorList>
    </citation>
    <scope>NUCLEOTIDE SEQUENCE [LARGE SCALE GENOMIC DNA]</scope>
    <source>
        <strain evidence="1 2">CC482</strain>
    </source>
</reference>
<dbReference type="RefSeq" id="WP_307206061.1">
    <property type="nucleotide sequence ID" value="NZ_JAUSSU010000008.1"/>
</dbReference>
<dbReference type="Proteomes" id="UP001229346">
    <property type="component" value="Unassembled WGS sequence"/>
</dbReference>
<accession>A0ABT9U4V4</accession>
<organism evidence="1 2">
    <name type="scientific">Paenibacillus harenae</name>
    <dbReference type="NCBI Taxonomy" id="306543"/>
    <lineage>
        <taxon>Bacteria</taxon>
        <taxon>Bacillati</taxon>
        <taxon>Bacillota</taxon>
        <taxon>Bacilli</taxon>
        <taxon>Bacillales</taxon>
        <taxon>Paenibacillaceae</taxon>
        <taxon>Paenibacillus</taxon>
    </lineage>
</organism>
<evidence type="ECO:0000313" key="1">
    <source>
        <dbReference type="EMBL" id="MDQ0114675.1"/>
    </source>
</evidence>
<gene>
    <name evidence="1" type="ORF">J2T15_004131</name>
</gene>
<keyword evidence="2" id="KW-1185">Reference proteome</keyword>
<proteinExistence type="predicted"/>
<evidence type="ECO:0000313" key="2">
    <source>
        <dbReference type="Proteomes" id="UP001229346"/>
    </source>
</evidence>